<name>A0ACB6ZL87_THEGA</name>
<comment type="caution">
    <text evidence="1">The sequence shown here is derived from an EMBL/GenBank/DDBJ whole genome shotgun (WGS) entry which is preliminary data.</text>
</comment>
<keyword evidence="2" id="KW-1185">Reference proteome</keyword>
<reference evidence="1" key="2">
    <citation type="journal article" date="2020" name="Nat. Commun.">
        <title>Large-scale genome sequencing of mycorrhizal fungi provides insights into the early evolution of symbiotic traits.</title>
        <authorList>
            <person name="Miyauchi S."/>
            <person name="Kiss E."/>
            <person name="Kuo A."/>
            <person name="Drula E."/>
            <person name="Kohler A."/>
            <person name="Sanchez-Garcia M."/>
            <person name="Morin E."/>
            <person name="Andreopoulos B."/>
            <person name="Barry K.W."/>
            <person name="Bonito G."/>
            <person name="Buee M."/>
            <person name="Carver A."/>
            <person name="Chen C."/>
            <person name="Cichocki N."/>
            <person name="Clum A."/>
            <person name="Culley D."/>
            <person name="Crous P.W."/>
            <person name="Fauchery L."/>
            <person name="Girlanda M."/>
            <person name="Hayes R.D."/>
            <person name="Keri Z."/>
            <person name="LaButti K."/>
            <person name="Lipzen A."/>
            <person name="Lombard V."/>
            <person name="Magnuson J."/>
            <person name="Maillard F."/>
            <person name="Murat C."/>
            <person name="Nolan M."/>
            <person name="Ohm R.A."/>
            <person name="Pangilinan J."/>
            <person name="Pereira M.F."/>
            <person name="Perotto S."/>
            <person name="Peter M."/>
            <person name="Pfister S."/>
            <person name="Riley R."/>
            <person name="Sitrit Y."/>
            <person name="Stielow J.B."/>
            <person name="Szollosi G."/>
            <person name="Zifcakova L."/>
            <person name="Stursova M."/>
            <person name="Spatafora J.W."/>
            <person name="Tedersoo L."/>
            <person name="Vaario L.M."/>
            <person name="Yamada A."/>
            <person name="Yan M."/>
            <person name="Wang P."/>
            <person name="Xu J."/>
            <person name="Bruns T."/>
            <person name="Baldrian P."/>
            <person name="Vilgalys R."/>
            <person name="Dunand C."/>
            <person name="Henrissat B."/>
            <person name="Grigoriev I.V."/>
            <person name="Hibbett D."/>
            <person name="Nagy L.G."/>
            <person name="Martin F.M."/>
        </authorList>
    </citation>
    <scope>NUCLEOTIDE SEQUENCE</scope>
    <source>
        <strain evidence="1">P2</strain>
    </source>
</reference>
<dbReference type="Proteomes" id="UP000886501">
    <property type="component" value="Unassembled WGS sequence"/>
</dbReference>
<sequence length="343" mass="37638">MHLLSLLLVAALPVASFARMHIHRNPQYYGSKHHNVARTTKYKLQDKHHGQTFFDGWDFFTQPDPTHGNVIYESRENSQDLAYVQSDGTAVMKVDNMTNVAPGGNRRSVRVTSKASYNGALVIADFWKFAHGPTVWPAFWAVGPDWPNGGEIDIVEFVNDDKHNQYTLHTGSGGVCRTDPNVGPKYKSANGTTDKGFLGTPVSTECMSSSSNNAGCAFTDVEGSAGTPFNMASGGVFAMLWDNTHIAIWRFQRNQIPQDIQNGNPNPETWGTPTALWSDDSCDIAASFRDLRLVINITMCGDWAGAVFNNGNRGGTCADAVANSTNYDWAQIKVNHISVYQPV</sequence>
<evidence type="ECO:0000313" key="2">
    <source>
        <dbReference type="Proteomes" id="UP000886501"/>
    </source>
</evidence>
<evidence type="ECO:0000313" key="1">
    <source>
        <dbReference type="EMBL" id="KAF9650078.1"/>
    </source>
</evidence>
<proteinExistence type="predicted"/>
<dbReference type="EMBL" id="MU117989">
    <property type="protein sequence ID" value="KAF9650078.1"/>
    <property type="molecule type" value="Genomic_DNA"/>
</dbReference>
<organism evidence="1 2">
    <name type="scientific">Thelephora ganbajun</name>
    <name type="common">Ganba fungus</name>
    <dbReference type="NCBI Taxonomy" id="370292"/>
    <lineage>
        <taxon>Eukaryota</taxon>
        <taxon>Fungi</taxon>
        <taxon>Dikarya</taxon>
        <taxon>Basidiomycota</taxon>
        <taxon>Agaricomycotina</taxon>
        <taxon>Agaricomycetes</taxon>
        <taxon>Thelephorales</taxon>
        <taxon>Thelephoraceae</taxon>
        <taxon>Thelephora</taxon>
    </lineage>
</organism>
<gene>
    <name evidence="1" type="ORF">BDM02DRAFT_3112674</name>
</gene>
<reference evidence="1" key="1">
    <citation type="submission" date="2019-10" db="EMBL/GenBank/DDBJ databases">
        <authorList>
            <consortium name="DOE Joint Genome Institute"/>
            <person name="Kuo A."/>
            <person name="Miyauchi S."/>
            <person name="Kiss E."/>
            <person name="Drula E."/>
            <person name="Kohler A."/>
            <person name="Sanchez-Garcia M."/>
            <person name="Andreopoulos B."/>
            <person name="Barry K.W."/>
            <person name="Bonito G."/>
            <person name="Buee M."/>
            <person name="Carver A."/>
            <person name="Chen C."/>
            <person name="Cichocki N."/>
            <person name="Clum A."/>
            <person name="Culley D."/>
            <person name="Crous P.W."/>
            <person name="Fauchery L."/>
            <person name="Girlanda M."/>
            <person name="Hayes R."/>
            <person name="Keri Z."/>
            <person name="Labutti K."/>
            <person name="Lipzen A."/>
            <person name="Lombard V."/>
            <person name="Magnuson J."/>
            <person name="Maillard F."/>
            <person name="Morin E."/>
            <person name="Murat C."/>
            <person name="Nolan M."/>
            <person name="Ohm R."/>
            <person name="Pangilinan J."/>
            <person name="Pereira M."/>
            <person name="Perotto S."/>
            <person name="Peter M."/>
            <person name="Riley R."/>
            <person name="Sitrit Y."/>
            <person name="Stielow B."/>
            <person name="Szollosi G."/>
            <person name="Zifcakova L."/>
            <person name="Stursova M."/>
            <person name="Spatafora J.W."/>
            <person name="Tedersoo L."/>
            <person name="Vaario L.-M."/>
            <person name="Yamada A."/>
            <person name="Yan M."/>
            <person name="Wang P."/>
            <person name="Xu J."/>
            <person name="Bruns T."/>
            <person name="Baldrian P."/>
            <person name="Vilgalys R."/>
            <person name="Henrissat B."/>
            <person name="Grigoriev I.V."/>
            <person name="Hibbett D."/>
            <person name="Nagy L.G."/>
            <person name="Martin F.M."/>
        </authorList>
    </citation>
    <scope>NUCLEOTIDE SEQUENCE</scope>
    <source>
        <strain evidence="1">P2</strain>
    </source>
</reference>
<accession>A0ACB6ZL87</accession>
<protein>
    <submittedName>
        <fullName evidence="1">Uncharacterized protein</fullName>
    </submittedName>
</protein>